<feature type="region of interest" description="Disordered" evidence="7">
    <location>
        <begin position="390"/>
        <end position="429"/>
    </location>
</feature>
<feature type="region of interest" description="Disordered" evidence="7">
    <location>
        <begin position="1440"/>
        <end position="1460"/>
    </location>
</feature>
<feature type="region of interest" description="Disordered" evidence="7">
    <location>
        <begin position="357"/>
        <end position="376"/>
    </location>
</feature>
<feature type="coiled-coil region" evidence="6">
    <location>
        <begin position="1670"/>
        <end position="1697"/>
    </location>
</feature>
<feature type="region of interest" description="Disordered" evidence="7">
    <location>
        <begin position="249"/>
        <end position="274"/>
    </location>
</feature>
<evidence type="ECO:0000256" key="3">
    <source>
        <dbReference type="ARBA" id="ARBA00023117"/>
    </source>
</evidence>
<accession>A0AAD2D4F4</accession>
<comment type="subcellular location">
    <subcellularLocation>
        <location evidence="1">Nucleus</location>
    </subcellularLocation>
</comment>
<feature type="region of interest" description="Disordered" evidence="7">
    <location>
        <begin position="1304"/>
        <end position="1356"/>
    </location>
</feature>
<feature type="region of interest" description="Disordered" evidence="7">
    <location>
        <begin position="692"/>
        <end position="715"/>
    </location>
</feature>
<evidence type="ECO:0000313" key="9">
    <source>
        <dbReference type="EMBL" id="CAI2379565.1"/>
    </source>
</evidence>
<evidence type="ECO:0000256" key="5">
    <source>
        <dbReference type="PROSITE-ProRule" id="PRU00035"/>
    </source>
</evidence>
<dbReference type="GO" id="GO:0051123">
    <property type="term" value="P:RNA polymerase II preinitiation complex assembly"/>
    <property type="evidence" value="ECO:0007669"/>
    <property type="project" value="TreeGrafter"/>
</dbReference>
<organism evidence="9 10">
    <name type="scientific">Euplotes crassus</name>
    <dbReference type="NCBI Taxonomy" id="5936"/>
    <lineage>
        <taxon>Eukaryota</taxon>
        <taxon>Sar</taxon>
        <taxon>Alveolata</taxon>
        <taxon>Ciliophora</taxon>
        <taxon>Intramacronucleata</taxon>
        <taxon>Spirotrichea</taxon>
        <taxon>Hypotrichia</taxon>
        <taxon>Euplotida</taxon>
        <taxon>Euplotidae</taxon>
        <taxon>Moneuplotes</taxon>
    </lineage>
</organism>
<dbReference type="PROSITE" id="PS00633">
    <property type="entry name" value="BROMODOMAIN_1"/>
    <property type="match status" value="1"/>
</dbReference>
<name>A0AAD2D4F4_EUPCR</name>
<dbReference type="GO" id="GO:0017025">
    <property type="term" value="F:TBP-class protein binding"/>
    <property type="evidence" value="ECO:0007669"/>
    <property type="project" value="InterPro"/>
</dbReference>
<feature type="region of interest" description="Disordered" evidence="7">
    <location>
        <begin position="1515"/>
        <end position="1575"/>
    </location>
</feature>
<dbReference type="CDD" id="cd04369">
    <property type="entry name" value="Bromodomain"/>
    <property type="match status" value="1"/>
</dbReference>
<proteinExistence type="inferred from homology"/>
<dbReference type="EMBL" id="CAMPGE010021417">
    <property type="protein sequence ID" value="CAI2379565.1"/>
    <property type="molecule type" value="Genomic_DNA"/>
</dbReference>
<dbReference type="GO" id="GO:0005669">
    <property type="term" value="C:transcription factor TFIID complex"/>
    <property type="evidence" value="ECO:0007669"/>
    <property type="project" value="InterPro"/>
</dbReference>
<feature type="compositionally biased region" description="Basic and acidic residues" evidence="7">
    <location>
        <begin position="692"/>
        <end position="708"/>
    </location>
</feature>
<dbReference type="Gene3D" id="1.20.920.10">
    <property type="entry name" value="Bromodomain-like"/>
    <property type="match status" value="1"/>
</dbReference>
<feature type="compositionally biased region" description="Basic and acidic residues" evidence="7">
    <location>
        <begin position="51"/>
        <end position="61"/>
    </location>
</feature>
<feature type="region of interest" description="Disordered" evidence="7">
    <location>
        <begin position="21"/>
        <end position="91"/>
    </location>
</feature>
<dbReference type="GO" id="GO:0004402">
    <property type="term" value="F:histone acetyltransferase activity"/>
    <property type="evidence" value="ECO:0007669"/>
    <property type="project" value="InterPro"/>
</dbReference>
<dbReference type="GO" id="GO:0016251">
    <property type="term" value="F:RNA polymerase II general transcription initiation factor activity"/>
    <property type="evidence" value="ECO:0007669"/>
    <property type="project" value="InterPro"/>
</dbReference>
<feature type="compositionally biased region" description="Basic and acidic residues" evidence="7">
    <location>
        <begin position="249"/>
        <end position="270"/>
    </location>
</feature>
<dbReference type="InterPro" id="IPR036427">
    <property type="entry name" value="Bromodomain-like_sf"/>
</dbReference>
<evidence type="ECO:0000313" key="10">
    <source>
        <dbReference type="Proteomes" id="UP001295684"/>
    </source>
</evidence>
<evidence type="ECO:0000259" key="8">
    <source>
        <dbReference type="PROSITE" id="PS50014"/>
    </source>
</evidence>
<dbReference type="SUPFAM" id="SSF47370">
    <property type="entry name" value="Bromodomain"/>
    <property type="match status" value="1"/>
</dbReference>
<dbReference type="Proteomes" id="UP001295684">
    <property type="component" value="Unassembled WGS sequence"/>
</dbReference>
<feature type="compositionally biased region" description="Basic residues" evidence="7">
    <location>
        <begin position="1440"/>
        <end position="1450"/>
    </location>
</feature>
<dbReference type="PROSITE" id="PS50014">
    <property type="entry name" value="BROMODOMAIN_2"/>
    <property type="match status" value="1"/>
</dbReference>
<evidence type="ECO:0000256" key="2">
    <source>
        <dbReference type="ARBA" id="ARBA00009064"/>
    </source>
</evidence>
<dbReference type="Pfam" id="PF00439">
    <property type="entry name" value="Bromodomain"/>
    <property type="match status" value="1"/>
</dbReference>
<feature type="compositionally biased region" description="Polar residues" evidence="7">
    <location>
        <begin position="390"/>
        <end position="402"/>
    </location>
</feature>
<evidence type="ECO:0000256" key="4">
    <source>
        <dbReference type="ARBA" id="ARBA00023242"/>
    </source>
</evidence>
<feature type="compositionally biased region" description="Basic and acidic residues" evidence="7">
    <location>
        <begin position="486"/>
        <end position="506"/>
    </location>
</feature>
<evidence type="ECO:0000256" key="1">
    <source>
        <dbReference type="ARBA" id="ARBA00004123"/>
    </source>
</evidence>
<keyword evidence="10" id="KW-1185">Reference proteome</keyword>
<dbReference type="Pfam" id="PF12157">
    <property type="entry name" value="DUF3591"/>
    <property type="match status" value="1"/>
</dbReference>
<dbReference type="PANTHER" id="PTHR13900">
    <property type="entry name" value="TRANSCRIPTION INITIATION FACTOR TFIID"/>
    <property type="match status" value="1"/>
</dbReference>
<reference evidence="9" key="1">
    <citation type="submission" date="2023-07" db="EMBL/GenBank/DDBJ databases">
        <authorList>
            <consortium name="AG Swart"/>
            <person name="Singh M."/>
            <person name="Singh A."/>
            <person name="Seah K."/>
            <person name="Emmerich C."/>
        </authorList>
    </citation>
    <scope>NUCLEOTIDE SEQUENCE</scope>
    <source>
        <strain evidence="9">DP1</strain>
    </source>
</reference>
<dbReference type="PANTHER" id="PTHR13900:SF0">
    <property type="entry name" value="TRANSCRIPTION INITIATION FACTOR TFIID SUBUNIT 1"/>
    <property type="match status" value="1"/>
</dbReference>
<evidence type="ECO:0000256" key="7">
    <source>
        <dbReference type="SAM" id="MobiDB-lite"/>
    </source>
</evidence>
<feature type="region of interest" description="Disordered" evidence="7">
    <location>
        <begin position="443"/>
        <end position="506"/>
    </location>
</feature>
<evidence type="ECO:0000256" key="6">
    <source>
        <dbReference type="SAM" id="Coils"/>
    </source>
</evidence>
<dbReference type="InterPro" id="IPR040240">
    <property type="entry name" value="TAF1"/>
</dbReference>
<dbReference type="InterPro" id="IPR022591">
    <property type="entry name" value="TAF1_HAT_dom"/>
</dbReference>
<feature type="compositionally biased region" description="Basic residues" evidence="7">
    <location>
        <begin position="1537"/>
        <end position="1551"/>
    </location>
</feature>
<comment type="caution">
    <text evidence="9">The sequence shown here is derived from an EMBL/GenBank/DDBJ whole genome shotgun (WGS) entry which is preliminary data.</text>
</comment>
<dbReference type="InterPro" id="IPR018359">
    <property type="entry name" value="Bromodomain_CS"/>
</dbReference>
<keyword evidence="3 5" id="KW-0103">Bromodomain</keyword>
<gene>
    <name evidence="9" type="ORF">ECRASSUSDP1_LOCUS20975</name>
</gene>
<feature type="domain" description="Bromo" evidence="8">
    <location>
        <begin position="1593"/>
        <end position="1663"/>
    </location>
</feature>
<feature type="coiled-coil region" evidence="6">
    <location>
        <begin position="142"/>
        <end position="169"/>
    </location>
</feature>
<dbReference type="PRINTS" id="PR00503">
    <property type="entry name" value="BROMODOMAIN"/>
</dbReference>
<feature type="compositionally biased region" description="Basic and acidic residues" evidence="7">
    <location>
        <begin position="1315"/>
        <end position="1331"/>
    </location>
</feature>
<keyword evidence="4" id="KW-0539">Nucleus</keyword>
<comment type="similarity">
    <text evidence="2">Belongs to the TAF1 family.</text>
</comment>
<keyword evidence="6" id="KW-0175">Coiled coil</keyword>
<protein>
    <recommendedName>
        <fullName evidence="8">Bromo domain-containing protein</fullName>
    </recommendedName>
</protein>
<feature type="compositionally biased region" description="Basic and acidic residues" evidence="7">
    <location>
        <begin position="1338"/>
        <end position="1352"/>
    </location>
</feature>
<dbReference type="InterPro" id="IPR001487">
    <property type="entry name" value="Bromodomain"/>
</dbReference>
<dbReference type="SMART" id="SM00297">
    <property type="entry name" value="BROMO"/>
    <property type="match status" value="1"/>
</dbReference>
<sequence>MEELLGIPTLSGFGVDTGLDMDYLMGGGEDQGENASDLGSSVSDDGDSNDSGEKANKKKSEGTFAVPMKRGISRKGANMGSSMPNQRSSRSSIKLDLIDMERFIKDNPNVEYKIPVLFRSKKGGIRFRMSEILYPRNPKIIEENLEYNYKQMENKLLDLNKEANYENQKKLKDDLKPREENLLKAIRESSIRELLKDYIYLHSDLSLASNYSMIKEKKKQDLKKKQYCRNIPKLKRDFKRSRMLRELDEKKRDEEERKEREEKEKLEKSKAKFTQPSENDIPTITFALRKENLLLTTAERANALNEICKDLNKESLEKDTKKEPINLTSEEQQKFEMKPFRWNIPDLTPEELKDIKRNADTSQLYPKEEESNDQNLKDLTVKYLSNINPTTWAPQVTSNTPNEENKGELDAQMEEKDEDNNSKNEDDDLFMADTNKEQKAIKDDLFEDDPFAEQDPKHDDIDDDFFAEEKDNKNSNAGGGSDEGIFDEKDDKEENKDQNKQAKKDTEKEFVGDFFTEKLKFVHPMEKDSSKDKTPKSFRYFGELQDVDSIYQRKYDNRRNLKKFHKEIKDPVFKSVKSKENTTLVRSLSLDKGRSDDVSNKTLSERMIFNNISMYKFRNKKLDGPLKLGLLTEGKYEMKNSSNKLEKLELASEVDARRKAFKYEYVENMDSQYERDVLRILKKNTSKKENDKYAFEIQDPEKASDKNKSPIIQNTEDYDSKELDEISSIDSDTIEEERKYKVRDGVFGGVSNTLTSSSTTSDLLQHAQCFKFEHFDIENFTRFHRPDLGETFKEISQEKGTNNNNEMSTREKLAMQIAGSNYALENRLRNKILSLPIILSCNRRLKKKLKKTGIRNAYEYFSSRSKLTLKQGKFLVFEHIDQHPLFINNYGMASRLKRYVYSDSLLPLKYFKEPPKGMAQTRHIGYYGQQILLKDDDKLPLIGQIDRKKYQGLAVLENNMYIAPVTYQKPKTTDFVCITHVNNKGKREMHLREMKQIYTVGQLEPKEEVFAPQSRNYNVFLKNRVRAFALRLIQNRPRQKISFYEMRKCFPIFNEQVLKKTLKDSHISVNMDQTCYLSTDQSIEDLIKNLITPENTCQYESCEFGVNRLYNLGIERITNANKITFATEKFCSEETDPYYKRLAMIIKEEVLCTPWNLSQNFINNQQSNGMMTLKGIGDPSRGYGGYSYLKLPLKMSQDSLNKEAVASKSVTGTEADLRTLSKEQIHEYLIGFGYDKQFDISKIGRWDGVKILRDHSSKAASFGVAGTFKKFARGSRMTSKMQREGYQDQIDEIFDTQLKYIANPDPEIESGSDIESSKEEEGLKTMMKDSVQKGMKSSQKEAESKENNKDENNMGDIKTYLESDKVKDINSIHDIPGYNKEFRENMKDFVDSFKEGSHECTVLKKVITSINSITNKPEKRIVYIFDDRHIKSFRKRIEKCKGKRRSKPKKNLRDTSVFGLSKSKNDNSNISFRLAPDVEEGDIESYRSGYESSKFSLRKDKKENKISLKIIGEERKEEDDDQDYGKISFQTGDASGRNKKKDAQKKQSKPKKNNEDIYLNPPKKPVASSRRRQNTPLSQLNNGVFVNLVDSCITFDNTRIFHDPVKKADFPTYYEMVKNPIDLNKIKSKAKRCEYMSLEEFKKDMYLLKTNSVIFNGNDSFVTKQAEHILERLETLINLEKSEIESLEQKVKEDKQQEEN</sequence>